<keyword evidence="4" id="KW-1185">Reference proteome</keyword>
<evidence type="ECO:0000256" key="1">
    <source>
        <dbReference type="SAM" id="MobiDB-lite"/>
    </source>
</evidence>
<keyword evidence="2" id="KW-1133">Transmembrane helix</keyword>
<feature type="compositionally biased region" description="Basic and acidic residues" evidence="1">
    <location>
        <begin position="75"/>
        <end position="87"/>
    </location>
</feature>
<organism evidence="3">
    <name type="scientific">Oryza meridionalis</name>
    <dbReference type="NCBI Taxonomy" id="40149"/>
    <lineage>
        <taxon>Eukaryota</taxon>
        <taxon>Viridiplantae</taxon>
        <taxon>Streptophyta</taxon>
        <taxon>Embryophyta</taxon>
        <taxon>Tracheophyta</taxon>
        <taxon>Spermatophyta</taxon>
        <taxon>Magnoliopsida</taxon>
        <taxon>Liliopsida</taxon>
        <taxon>Poales</taxon>
        <taxon>Poaceae</taxon>
        <taxon>BOP clade</taxon>
        <taxon>Oryzoideae</taxon>
        <taxon>Oryzeae</taxon>
        <taxon>Oryzinae</taxon>
        <taxon>Oryza</taxon>
    </lineage>
</organism>
<accession>A0A0E0CAU8</accession>
<reference evidence="3" key="1">
    <citation type="submission" date="2015-04" db="UniProtKB">
        <authorList>
            <consortium name="EnsemblPlants"/>
        </authorList>
    </citation>
    <scope>IDENTIFICATION</scope>
</reference>
<feature type="compositionally biased region" description="Low complexity" evidence="1">
    <location>
        <begin position="803"/>
        <end position="817"/>
    </location>
</feature>
<feature type="transmembrane region" description="Helical" evidence="2">
    <location>
        <begin position="725"/>
        <end position="750"/>
    </location>
</feature>
<dbReference type="HOGENOM" id="CLU_007765_0_0_1"/>
<feature type="transmembrane region" description="Helical" evidence="2">
    <location>
        <begin position="640"/>
        <end position="659"/>
    </location>
</feature>
<feature type="region of interest" description="Disordered" evidence="1">
    <location>
        <begin position="1"/>
        <end position="38"/>
    </location>
</feature>
<dbReference type="PANTHER" id="PTHR31860:SF3">
    <property type="entry name" value="PROTEIN, PUTATIVE (DUF639)-RELATED"/>
    <property type="match status" value="1"/>
</dbReference>
<evidence type="ECO:0000256" key="2">
    <source>
        <dbReference type="SAM" id="Phobius"/>
    </source>
</evidence>
<sequence length="830" mass="93464">MLQLRLQPPRFTPLPRRRVAGGGHHRRRRAAAPPPPLALRSQWRIPDVDADAVQERVRSWLSRARGAIADAANAAREKGRSKEEAEGRKKRRKEALEEQALVAVPEITVERRVGRGWLSLDAVVTIEQFARLNGLTGRKVQRIFEALAPSHVQNDARNLVEYCCFRYLSRDNSDLHPSLKELAFQRLIFMTMLAWEDPYGEDDDTESSLDNYSILGRLVGEDAFVRIAPAVAGVADVSTVHYLFRALVGSEKGLSLDIWTTYLGELLKVHHGRQTHKSGDHFLSDEQVLCIGSSRKRPVLKWEENTAWPGHLTLTNKALYFEAIGLTGTNKPLKLDLTDRNSRVEKAKVGPFGSRLFDSAVSVSSGSVSNEWTLEFVDFGGEMRRDVWLAFISEIICVYRFINEYGPRDDDPAIHHVYGAHRGKKRAVSSAANSIARLQSLQFIRRLYEDPAKLVQFSYLSNAPFGDVVLQTLAVKFWGGPLVTNSKAASQRASQWHRPSEDSSSAHAHIFDMDGSVYLRKWMTSPSWTSSHSANFWRNSSVKHGVILSKSLVVADKNLVEKAMVACKEKSKIVERTQATIVAATIEGIPSNIDLFKELILPFAIVSEKFYKLKRWENPRTTACFLLVVYTIIFRNMLSYVLPFSLMMLALSMLALKGLKEQGRLGRSFGKVTIKDQPPSNTIQKIIALKEAMASVENYLQNLNVSLLKMRTIFLAGQPEVTTQVALVLLASSAVLLVVPFKYVLAFFMFDQFTRELEFRREMVKAFMSFMKERWESIHAAPVVVLPYEDGGEQHNKTLPPKSTQQTQSGSVQSTDTYMNLSNGTYTLDI</sequence>
<dbReference type="PANTHER" id="PTHR31860">
    <property type="entry name" value="HEAT-INDUCIBLE TRANSCRIPTION REPRESSOR (DUF639)-RELATED"/>
    <property type="match status" value="1"/>
</dbReference>
<dbReference type="AlphaFoldDB" id="A0A0E0CAU8"/>
<evidence type="ECO:0000313" key="3">
    <source>
        <dbReference type="EnsemblPlants" id="OMERI01G35550.1"/>
    </source>
</evidence>
<name>A0A0E0CAU8_9ORYZ</name>
<dbReference type="Pfam" id="PF04842">
    <property type="entry name" value="DUF639"/>
    <property type="match status" value="1"/>
</dbReference>
<dbReference type="STRING" id="40149.A0A0E0CAU8"/>
<feature type="region of interest" description="Disordered" evidence="1">
    <location>
        <begin position="71"/>
        <end position="95"/>
    </location>
</feature>
<feature type="compositionally biased region" description="Basic residues" evidence="1">
    <location>
        <begin position="15"/>
        <end position="30"/>
    </location>
</feature>
<feature type="region of interest" description="Disordered" evidence="1">
    <location>
        <begin position="794"/>
        <end position="817"/>
    </location>
</feature>
<dbReference type="eggNOG" id="ENOG502QQQE">
    <property type="taxonomic scope" value="Eukaryota"/>
</dbReference>
<keyword evidence="2" id="KW-0472">Membrane</keyword>
<evidence type="ECO:0000313" key="4">
    <source>
        <dbReference type="Proteomes" id="UP000008021"/>
    </source>
</evidence>
<proteinExistence type="predicted"/>
<dbReference type="Gramene" id="OMERI01G35550.1">
    <property type="protein sequence ID" value="OMERI01G35550.1"/>
    <property type="gene ID" value="OMERI01G35550"/>
</dbReference>
<protein>
    <submittedName>
        <fullName evidence="3">Uncharacterized protein</fullName>
    </submittedName>
</protein>
<dbReference type="InterPro" id="IPR006927">
    <property type="entry name" value="DUF639"/>
</dbReference>
<keyword evidence="2" id="KW-0812">Transmembrane</keyword>
<dbReference type="Proteomes" id="UP000008021">
    <property type="component" value="Chromosome 1"/>
</dbReference>
<dbReference type="EnsemblPlants" id="OMERI01G35550.1">
    <property type="protein sequence ID" value="OMERI01G35550.1"/>
    <property type="gene ID" value="OMERI01G35550"/>
</dbReference>
<reference evidence="3" key="2">
    <citation type="submission" date="2018-05" db="EMBL/GenBank/DDBJ databases">
        <title>OmerRS3 (Oryza meridionalis Reference Sequence Version 3).</title>
        <authorList>
            <person name="Zhang J."/>
            <person name="Kudrna D."/>
            <person name="Lee S."/>
            <person name="Talag J."/>
            <person name="Welchert J."/>
            <person name="Wing R.A."/>
        </authorList>
    </citation>
    <scope>NUCLEOTIDE SEQUENCE [LARGE SCALE GENOMIC DNA]</scope>
    <source>
        <strain evidence="3">cv. OR44</strain>
    </source>
</reference>